<accession>A0A2S7WFU9</accession>
<dbReference type="RefSeq" id="WP_105021794.1">
    <property type="nucleotide sequence ID" value="NZ_MSCM01000002.1"/>
</dbReference>
<dbReference type="Proteomes" id="UP000239068">
    <property type="component" value="Unassembled WGS sequence"/>
</dbReference>
<name>A0A2S7WFU9_9FLAO</name>
<comment type="caution">
    <text evidence="1">The sequence shown here is derived from an EMBL/GenBank/DDBJ whole genome shotgun (WGS) entry which is preliminary data.</text>
</comment>
<evidence type="ECO:0000313" key="1">
    <source>
        <dbReference type="EMBL" id="PQJ76485.1"/>
    </source>
</evidence>
<keyword evidence="2" id="KW-1185">Reference proteome</keyword>
<dbReference type="AlphaFoldDB" id="A0A2S7WFU9"/>
<gene>
    <name evidence="1" type="ORF">BTO16_11305</name>
</gene>
<reference evidence="1 2" key="1">
    <citation type="submission" date="2016-12" db="EMBL/GenBank/DDBJ databases">
        <title>Trade-off between light-utilization and light-protection in marine flavobacteria.</title>
        <authorList>
            <person name="Kumagai Y."/>
            <person name="Yoshizawa S."/>
            <person name="Kogure K."/>
            <person name="Iwasaki W."/>
        </authorList>
    </citation>
    <scope>NUCLEOTIDE SEQUENCE [LARGE SCALE GENOMIC DNA]</scope>
    <source>
        <strain evidence="1 2">ATCC 43844</strain>
    </source>
</reference>
<sequence>MKKQFLIIICSLAFTLNACSQKLTKSEALKIVKANNITLDCYCEINISTRSTWKSYKEDVKVIKALEREGIITSSNYKDRLSQLDRTGHTVVKIHPLERATYEYGFEKRPTGFGGEKAKVLYSKASISKVLGISLSNNDKEARVLIEIQYDHSPFAGLVGRKSFPSQCHQKQIEEKEITLIKYDTGWRIKK</sequence>
<proteinExistence type="predicted"/>
<dbReference type="EMBL" id="MSCM01000002">
    <property type="protein sequence ID" value="PQJ76485.1"/>
    <property type="molecule type" value="Genomic_DNA"/>
</dbReference>
<organism evidence="1 2">
    <name type="scientific">Polaribacter glomeratus</name>
    <dbReference type="NCBI Taxonomy" id="102"/>
    <lineage>
        <taxon>Bacteria</taxon>
        <taxon>Pseudomonadati</taxon>
        <taxon>Bacteroidota</taxon>
        <taxon>Flavobacteriia</taxon>
        <taxon>Flavobacteriales</taxon>
        <taxon>Flavobacteriaceae</taxon>
    </lineage>
</organism>
<evidence type="ECO:0000313" key="2">
    <source>
        <dbReference type="Proteomes" id="UP000239068"/>
    </source>
</evidence>
<protein>
    <submittedName>
        <fullName evidence="1">Uncharacterized protein</fullName>
    </submittedName>
</protein>